<dbReference type="OrthoDB" id="2534523at2759"/>
<dbReference type="InterPro" id="IPR007695">
    <property type="entry name" value="DNA_mismatch_repair_MutS-lik_N"/>
</dbReference>
<dbReference type="Gene3D" id="1.10.1420.10">
    <property type="match status" value="2"/>
</dbReference>
<dbReference type="GO" id="GO:0005739">
    <property type="term" value="C:mitochondrion"/>
    <property type="evidence" value="ECO:0007669"/>
    <property type="project" value="TreeGrafter"/>
</dbReference>
<sequence>MYRALRLWTSRGSRQSWIRLASTLPSGAPAKEGWSLDAPDALEPKPPLSRVLRQVKDYQTRHPKHLLLTRVGEFYELYYDQADEIGTLLNLTIVDRSFRLQSVRFGGFPVRQLSRHLRTLVRVHGRTVALNEQFQDPITKEFDRRVTRVITPGTLITEEEEGEAIEPREHDFLLVICPSSSKDATFGLAWVDLSTGDFFTKVSFDPSQTIADLTRLSPREIVLPLGESSVALDRSSLTLGTILERWMGKEVGKHLLRRQNAVLSQYDGEGGDKALFDQYLTSMSQHIAWEEPSDRANPADFTPLESRAGSFLLGYMKKVLISDQIPTLAYPQRDQTRDTMRLDHATIQGLELIRSLRENTKAGSVLHVLDRTITAAGSRLLVRQLCTPSTSLRVIEERLDWVEWMCRDTHLLADIRRILKGVKDAQRSVQQLSLSYGRGSFHILRISQTLRAVRQSRDRLIEAMTMASTNTMSNNAPNGLDNMMVALSGAEDLLAHLESRVHLDNMEMEEEDHWLRKDTYPELRKLEKEREDIRKLQEALQRRLQIMIKSTSVKLLTHPTLHHVVEVSSKGARALEQEGAPLAQALKGKWRYRIAEWTMLGEKNASLEERYQTTYQSIIKDIRQKVRFFLFLRGDDQRHANHIVAFLEYRSLIVVKKLPEYASQWLDWTFIAPMLPWLKNKIFIDQTSFQMVCSIQGGRHLLVERNLETKGRSFTPNDCSLTPSTPVWLLTG</sequence>
<dbReference type="Pfam" id="PF05192">
    <property type="entry name" value="MutS_III"/>
    <property type="match status" value="1"/>
</dbReference>
<accession>A0A4P9Y381</accession>
<dbReference type="PANTHER" id="PTHR11361:SF34">
    <property type="entry name" value="DNA MISMATCH REPAIR PROTEIN MSH1, MITOCHONDRIAL"/>
    <property type="match status" value="1"/>
</dbReference>
<dbReference type="AlphaFoldDB" id="A0A4P9Y381"/>
<dbReference type="InterPro" id="IPR007696">
    <property type="entry name" value="DNA_mismatch_repair_MutS_core"/>
</dbReference>
<dbReference type="InterPro" id="IPR045076">
    <property type="entry name" value="MutS"/>
</dbReference>
<dbReference type="GO" id="GO:0005524">
    <property type="term" value="F:ATP binding"/>
    <property type="evidence" value="ECO:0007669"/>
    <property type="project" value="InterPro"/>
</dbReference>
<dbReference type="GO" id="GO:0006298">
    <property type="term" value="P:mismatch repair"/>
    <property type="evidence" value="ECO:0007669"/>
    <property type="project" value="InterPro"/>
</dbReference>
<dbReference type="GO" id="GO:0043504">
    <property type="term" value="P:mitochondrial DNA repair"/>
    <property type="evidence" value="ECO:0007669"/>
    <property type="project" value="TreeGrafter"/>
</dbReference>
<dbReference type="SMART" id="SM00533">
    <property type="entry name" value="MUTSd"/>
    <property type="match status" value="1"/>
</dbReference>
<dbReference type="PANTHER" id="PTHR11361">
    <property type="entry name" value="DNA MISMATCH REPAIR PROTEIN MUTS FAMILY MEMBER"/>
    <property type="match status" value="1"/>
</dbReference>
<dbReference type="InterPro" id="IPR036187">
    <property type="entry name" value="DNA_mismatch_repair_MutS_sf"/>
</dbReference>
<evidence type="ECO:0000313" key="3">
    <source>
        <dbReference type="Proteomes" id="UP000267251"/>
    </source>
</evidence>
<dbReference type="Pfam" id="PF01624">
    <property type="entry name" value="MutS_I"/>
    <property type="match status" value="1"/>
</dbReference>
<dbReference type="Gene3D" id="3.40.1170.10">
    <property type="entry name" value="DNA repair protein MutS, domain I"/>
    <property type="match status" value="1"/>
</dbReference>
<organism evidence="2 3">
    <name type="scientific">Piptocephalis cylindrospora</name>
    <dbReference type="NCBI Taxonomy" id="1907219"/>
    <lineage>
        <taxon>Eukaryota</taxon>
        <taxon>Fungi</taxon>
        <taxon>Fungi incertae sedis</taxon>
        <taxon>Zoopagomycota</taxon>
        <taxon>Zoopagomycotina</taxon>
        <taxon>Zoopagomycetes</taxon>
        <taxon>Zoopagales</taxon>
        <taxon>Piptocephalidaceae</taxon>
        <taxon>Piptocephalis</taxon>
    </lineage>
</organism>
<dbReference type="SUPFAM" id="SSF48334">
    <property type="entry name" value="DNA repair protein MutS, domain III"/>
    <property type="match status" value="1"/>
</dbReference>
<reference evidence="3" key="1">
    <citation type="journal article" date="2018" name="Nat. Microbiol.">
        <title>Leveraging single-cell genomics to expand the fungal tree of life.</title>
        <authorList>
            <person name="Ahrendt S.R."/>
            <person name="Quandt C.A."/>
            <person name="Ciobanu D."/>
            <person name="Clum A."/>
            <person name="Salamov A."/>
            <person name="Andreopoulos B."/>
            <person name="Cheng J.F."/>
            <person name="Woyke T."/>
            <person name="Pelin A."/>
            <person name="Henrissat B."/>
            <person name="Reynolds N.K."/>
            <person name="Benny G.L."/>
            <person name="Smith M.E."/>
            <person name="James T.Y."/>
            <person name="Grigoriev I.V."/>
        </authorList>
    </citation>
    <scope>NUCLEOTIDE SEQUENCE [LARGE SCALE GENOMIC DNA]</scope>
</reference>
<dbReference type="GO" id="GO:0030983">
    <property type="term" value="F:mismatched DNA binding"/>
    <property type="evidence" value="ECO:0007669"/>
    <property type="project" value="InterPro"/>
</dbReference>
<dbReference type="Proteomes" id="UP000267251">
    <property type="component" value="Unassembled WGS sequence"/>
</dbReference>
<keyword evidence="3" id="KW-1185">Reference proteome</keyword>
<dbReference type="InterPro" id="IPR016151">
    <property type="entry name" value="DNA_mismatch_repair_MutS_N"/>
</dbReference>
<dbReference type="Pfam" id="PF05188">
    <property type="entry name" value="MutS_II"/>
    <property type="match status" value="1"/>
</dbReference>
<dbReference type="GO" id="GO:0140664">
    <property type="term" value="F:ATP-dependent DNA damage sensor activity"/>
    <property type="evidence" value="ECO:0007669"/>
    <property type="project" value="InterPro"/>
</dbReference>
<feature type="domain" description="DNA mismatch repair protein MutS core" evidence="1">
    <location>
        <begin position="360"/>
        <end position="706"/>
    </location>
</feature>
<name>A0A4P9Y381_9FUNG</name>
<dbReference type="InterPro" id="IPR036678">
    <property type="entry name" value="MutS_con_dom_sf"/>
</dbReference>
<evidence type="ECO:0000259" key="1">
    <source>
        <dbReference type="SMART" id="SM00533"/>
    </source>
</evidence>
<dbReference type="InterPro" id="IPR007860">
    <property type="entry name" value="DNA_mmatch_repair_MutS_con_dom"/>
</dbReference>
<evidence type="ECO:0000313" key="2">
    <source>
        <dbReference type="EMBL" id="RKP13378.1"/>
    </source>
</evidence>
<dbReference type="GO" id="GO:0005634">
    <property type="term" value="C:nucleus"/>
    <property type="evidence" value="ECO:0007669"/>
    <property type="project" value="TreeGrafter"/>
</dbReference>
<dbReference type="EMBL" id="KZ988037">
    <property type="protein sequence ID" value="RKP13378.1"/>
    <property type="molecule type" value="Genomic_DNA"/>
</dbReference>
<gene>
    <name evidence="2" type="ORF">BJ684DRAFT_20131</name>
</gene>
<dbReference type="SUPFAM" id="SSF55271">
    <property type="entry name" value="DNA repair protein MutS, domain I"/>
    <property type="match status" value="1"/>
</dbReference>
<dbReference type="SUPFAM" id="SSF53150">
    <property type="entry name" value="DNA repair protein MutS, domain II"/>
    <property type="match status" value="1"/>
</dbReference>
<protein>
    <submittedName>
        <fullName evidence="2">DNA mismatch repair protein muts</fullName>
    </submittedName>
</protein>
<dbReference type="Gene3D" id="3.30.420.110">
    <property type="entry name" value="MutS, connector domain"/>
    <property type="match status" value="1"/>
</dbReference>
<proteinExistence type="predicted"/>